<protein>
    <submittedName>
        <fullName evidence="2">GNAT family N-acetyltransferase</fullName>
    </submittedName>
</protein>
<name>A0ABS9D2D9_9RHOB</name>
<comment type="caution">
    <text evidence="2">The sequence shown here is derived from an EMBL/GenBank/DDBJ whole genome shotgun (WGS) entry which is preliminary data.</text>
</comment>
<dbReference type="Pfam" id="PF13302">
    <property type="entry name" value="Acetyltransf_3"/>
    <property type="match status" value="1"/>
</dbReference>
<dbReference type="SUPFAM" id="SSF55729">
    <property type="entry name" value="Acyl-CoA N-acyltransferases (Nat)"/>
    <property type="match status" value="1"/>
</dbReference>
<dbReference type="Gene3D" id="3.40.630.30">
    <property type="match status" value="1"/>
</dbReference>
<dbReference type="PANTHER" id="PTHR43792:SF1">
    <property type="entry name" value="N-ACETYLTRANSFERASE DOMAIN-CONTAINING PROTEIN"/>
    <property type="match status" value="1"/>
</dbReference>
<evidence type="ECO:0000313" key="3">
    <source>
        <dbReference type="Proteomes" id="UP001200557"/>
    </source>
</evidence>
<organism evidence="2 3">
    <name type="scientific">Octadecabacter dasysiphoniae</name>
    <dbReference type="NCBI Taxonomy" id="2909341"/>
    <lineage>
        <taxon>Bacteria</taxon>
        <taxon>Pseudomonadati</taxon>
        <taxon>Pseudomonadota</taxon>
        <taxon>Alphaproteobacteria</taxon>
        <taxon>Rhodobacterales</taxon>
        <taxon>Roseobacteraceae</taxon>
        <taxon>Octadecabacter</taxon>
    </lineage>
</organism>
<accession>A0ABS9D2D9</accession>
<dbReference type="Proteomes" id="UP001200557">
    <property type="component" value="Unassembled WGS sequence"/>
</dbReference>
<proteinExistence type="predicted"/>
<keyword evidence="3" id="KW-1185">Reference proteome</keyword>
<dbReference type="InterPro" id="IPR016181">
    <property type="entry name" value="Acyl_CoA_acyltransferase"/>
</dbReference>
<reference evidence="2 3" key="1">
    <citation type="submission" date="2022-01" db="EMBL/GenBank/DDBJ databases">
        <title>Octadecabacter sp. nov., isolated from a marine alga.</title>
        <authorList>
            <person name="Jin M.S."/>
            <person name="Kim H.M."/>
            <person name="Han D.M."/>
            <person name="Jung J.J."/>
            <person name="Jeon C.O."/>
        </authorList>
    </citation>
    <scope>NUCLEOTIDE SEQUENCE [LARGE SCALE GENOMIC DNA]</scope>
    <source>
        <strain evidence="2 3">G9-8</strain>
    </source>
</reference>
<dbReference type="PANTHER" id="PTHR43792">
    <property type="entry name" value="GNAT FAMILY, PUTATIVE (AFU_ORTHOLOGUE AFUA_3G00765)-RELATED-RELATED"/>
    <property type="match status" value="1"/>
</dbReference>
<dbReference type="EMBL" id="JAKGAQ010000005">
    <property type="protein sequence ID" value="MCF2872805.1"/>
    <property type="molecule type" value="Genomic_DNA"/>
</dbReference>
<sequence length="169" mass="19454">MLKTQRLILRGPRADDLDDMFALFSDPRVMRYWSTPVHKNRDVTADMLKWRIKNWPDWPHYFQIEHEGRVVGSAGNHRSTEIGFMLSPDHWRKGIITEAMSAIIPHLWDTTDHDELTADADPLNAASIGLLTSLGFVETHRAKKTFFINGVWSDSVYFSLPRPLQVPAK</sequence>
<feature type="domain" description="N-acetyltransferase" evidence="1">
    <location>
        <begin position="7"/>
        <end position="163"/>
    </location>
</feature>
<dbReference type="RefSeq" id="WP_235227129.1">
    <property type="nucleotide sequence ID" value="NZ_JAKGAQ010000005.1"/>
</dbReference>
<dbReference type="InterPro" id="IPR051531">
    <property type="entry name" value="N-acetyltransferase"/>
</dbReference>
<dbReference type="PROSITE" id="PS51186">
    <property type="entry name" value="GNAT"/>
    <property type="match status" value="1"/>
</dbReference>
<evidence type="ECO:0000313" key="2">
    <source>
        <dbReference type="EMBL" id="MCF2872805.1"/>
    </source>
</evidence>
<dbReference type="InterPro" id="IPR000182">
    <property type="entry name" value="GNAT_dom"/>
</dbReference>
<evidence type="ECO:0000259" key="1">
    <source>
        <dbReference type="PROSITE" id="PS51186"/>
    </source>
</evidence>
<gene>
    <name evidence="2" type="ORF">L0664_17185</name>
</gene>